<dbReference type="SUPFAM" id="SSF56112">
    <property type="entry name" value="Protein kinase-like (PK-like)"/>
    <property type="match status" value="1"/>
</dbReference>
<evidence type="ECO:0000313" key="1">
    <source>
        <dbReference type="EMBL" id="MFC4628167.1"/>
    </source>
</evidence>
<keyword evidence="2" id="KW-1185">Reference proteome</keyword>
<accession>A0ABV9HEF7</accession>
<dbReference type="Gene3D" id="3.90.1200.10">
    <property type="match status" value="1"/>
</dbReference>
<dbReference type="EMBL" id="JBHSFI010000003">
    <property type="protein sequence ID" value="MFC4628167.1"/>
    <property type="molecule type" value="Genomic_DNA"/>
</dbReference>
<dbReference type="InterPro" id="IPR006748">
    <property type="entry name" value="NH2Glyco/OHUrea_AB-resist_kin"/>
</dbReference>
<protein>
    <submittedName>
        <fullName evidence="1">Aminoglycoside phosphotransferase family protein</fullName>
    </submittedName>
</protein>
<dbReference type="RefSeq" id="WP_377133997.1">
    <property type="nucleotide sequence ID" value="NZ_JBHSFI010000003.1"/>
</dbReference>
<comment type="caution">
    <text evidence="1">The sequence shown here is derived from an EMBL/GenBank/DDBJ whole genome shotgun (WGS) entry which is preliminary data.</text>
</comment>
<dbReference type="InterPro" id="IPR011009">
    <property type="entry name" value="Kinase-like_dom_sf"/>
</dbReference>
<dbReference type="Proteomes" id="UP001596011">
    <property type="component" value="Unassembled WGS sequence"/>
</dbReference>
<reference evidence="2" key="1">
    <citation type="journal article" date="2019" name="Int. J. Syst. Evol. Microbiol.">
        <title>The Global Catalogue of Microorganisms (GCM) 10K type strain sequencing project: providing services to taxonomists for standard genome sequencing and annotation.</title>
        <authorList>
            <consortium name="The Broad Institute Genomics Platform"/>
            <consortium name="The Broad Institute Genome Sequencing Center for Infectious Disease"/>
            <person name="Wu L."/>
            <person name="Ma J."/>
        </authorList>
    </citation>
    <scope>NUCLEOTIDE SEQUENCE [LARGE SCALE GENOMIC DNA]</scope>
    <source>
        <strain evidence="2">CCUG 42722</strain>
    </source>
</reference>
<organism evidence="1 2">
    <name type="scientific">Promicromonospora alba</name>
    <dbReference type="NCBI Taxonomy" id="1616110"/>
    <lineage>
        <taxon>Bacteria</taxon>
        <taxon>Bacillati</taxon>
        <taxon>Actinomycetota</taxon>
        <taxon>Actinomycetes</taxon>
        <taxon>Micrococcales</taxon>
        <taxon>Promicromonosporaceae</taxon>
        <taxon>Promicromonospora</taxon>
    </lineage>
</organism>
<proteinExistence type="predicted"/>
<name>A0ABV9HEF7_9MICO</name>
<gene>
    <name evidence="1" type="ORF">ACFO6V_07975</name>
</gene>
<dbReference type="Pfam" id="PF04655">
    <property type="entry name" value="APH_6_hur"/>
    <property type="match status" value="2"/>
</dbReference>
<evidence type="ECO:0000313" key="2">
    <source>
        <dbReference type="Proteomes" id="UP001596011"/>
    </source>
</evidence>
<sequence length="298" mass="32690">MTSDFLTVPEPFAVQTVEREQRAGREWLDRLPGLVEQLLRDWDLTLAGPPVAGNVGLVWEVRRTDGSAAMLKVGWRDAETRNEAEALRRWDGQGAARLIEASGAAGALLLERLDAGTSLTSAPMDAAIEVAAGLLSLLHVADWSGSGWSGLDDALELESHAPEPGETYREPIRELRPDVERAFRSAPHVLLHGDFHYENVLRSGASWKAIDPKPSHGPGEWDLLPLLRNRFDEFPPGPQLLPGIRDRLESLIAATGAHPERAYLFAHYRALRDADYARRIDDGGFEEVATAIAEATAS</sequence>